<feature type="domain" description="SET" evidence="3">
    <location>
        <begin position="421"/>
        <end position="618"/>
    </location>
</feature>
<dbReference type="Gene3D" id="2.170.270.10">
    <property type="entry name" value="SET domain"/>
    <property type="match status" value="1"/>
</dbReference>
<dbReference type="Gene3D" id="1.25.40.10">
    <property type="entry name" value="Tetratricopeptide repeat domain"/>
    <property type="match status" value="1"/>
</dbReference>
<dbReference type="SUPFAM" id="SSF48452">
    <property type="entry name" value="TPR-like"/>
    <property type="match status" value="1"/>
</dbReference>
<evidence type="ECO:0000259" key="3">
    <source>
        <dbReference type="PROSITE" id="PS50280"/>
    </source>
</evidence>
<evidence type="ECO:0000256" key="2">
    <source>
        <dbReference type="SAM" id="MobiDB-lite"/>
    </source>
</evidence>
<dbReference type="PROSITE" id="PS50005">
    <property type="entry name" value="TPR"/>
    <property type="match status" value="1"/>
</dbReference>
<dbReference type="SUPFAM" id="SSF82199">
    <property type="entry name" value="SET domain"/>
    <property type="match status" value="1"/>
</dbReference>
<proteinExistence type="predicted"/>
<reference evidence="4 5" key="1">
    <citation type="journal article" date="2019" name="Fungal Biol. Biotechnol.">
        <title>Draft genome sequence of fastidious pathogen Ceratobasidium theobromae, which causes vascular-streak dieback in Theobroma cacao.</title>
        <authorList>
            <person name="Ali S.S."/>
            <person name="Asman A."/>
            <person name="Shao J."/>
            <person name="Firmansyah A.P."/>
            <person name="Susilo A.W."/>
            <person name="Rosmana A."/>
            <person name="McMahon P."/>
            <person name="Junaid M."/>
            <person name="Guest D."/>
            <person name="Kheng T.Y."/>
            <person name="Meinhardt L.W."/>
            <person name="Bailey B.A."/>
        </authorList>
    </citation>
    <scope>NUCLEOTIDE SEQUENCE [LARGE SCALE GENOMIC DNA]</scope>
    <source>
        <strain evidence="4 5">CT2</strain>
    </source>
</reference>
<organism evidence="4 5">
    <name type="scientific">Ceratobasidium theobromae</name>
    <dbReference type="NCBI Taxonomy" id="1582974"/>
    <lineage>
        <taxon>Eukaryota</taxon>
        <taxon>Fungi</taxon>
        <taxon>Dikarya</taxon>
        <taxon>Basidiomycota</taxon>
        <taxon>Agaricomycotina</taxon>
        <taxon>Agaricomycetes</taxon>
        <taxon>Cantharellales</taxon>
        <taxon>Ceratobasidiaceae</taxon>
        <taxon>Ceratobasidium</taxon>
    </lineage>
</organism>
<evidence type="ECO:0000313" key="5">
    <source>
        <dbReference type="Proteomes" id="UP000383932"/>
    </source>
</evidence>
<dbReference type="PROSITE" id="PS50280">
    <property type="entry name" value="SET"/>
    <property type="match status" value="1"/>
</dbReference>
<dbReference type="Proteomes" id="UP000383932">
    <property type="component" value="Unassembled WGS sequence"/>
</dbReference>
<dbReference type="Pfam" id="PF00856">
    <property type="entry name" value="SET"/>
    <property type="match status" value="1"/>
</dbReference>
<dbReference type="InterPro" id="IPR019734">
    <property type="entry name" value="TPR_rpt"/>
</dbReference>
<dbReference type="PANTHER" id="PTHR47643:SF2">
    <property type="entry name" value="TPR DOMAIN PROTEIN (AFU_ORTHOLOGUE AFUA_5G12710)"/>
    <property type="match status" value="1"/>
</dbReference>
<keyword evidence="5" id="KW-1185">Reference proteome</keyword>
<comment type="caution">
    <text evidence="4">The sequence shown here is derived from an EMBL/GenBank/DDBJ whole genome shotgun (WGS) entry which is preliminary data.</text>
</comment>
<evidence type="ECO:0000256" key="1">
    <source>
        <dbReference type="PROSITE-ProRule" id="PRU00339"/>
    </source>
</evidence>
<accession>A0A5N5QCL0</accession>
<dbReference type="SMART" id="SM00028">
    <property type="entry name" value="TPR"/>
    <property type="match status" value="2"/>
</dbReference>
<sequence>MEAHLRSLRRKIQLSSAGTRSDNNPYVPYIEAISSQDQSLLDMSTGEFQILMQMPPDHPDTILLGSNAAIQESPNPIATRPRLLSRSEILDNYKLLFDLSKNSQRTTIRQTILASAPRFVRAPLDSLSPVSISDLMLNKVHQSAESSRLQVCPPEIEHMKLLNLNDRYAVRLVAIQVAVEDQYGKVADLALYHCFETSELDQDSIISLLPVGQVILVREPWFKGGTTGGHPTIRVNTPSDFQFLHPLHPLIQGFPDDWKGGKDLDALSYKDIGNEAFKKNHLEAAIRAYTTGLAVNPTASILRLNRGLCHLKLGNVSLALDDTRAAAEDETLSDELRQKARHRIALTYYDMGRYMDVLNILADENLEKSFPEGTESLQKKARERLIEQTQGKFDWFALEKLAKQINGSKEILDVADFVGPIKVVEKRTMNGGRGLVTTRPVMAGELLFVEKPFAFASSAEFSGRLRALDSRKTGITERAQFELIGRTARRLMGDHTAASALFLDLHSNSDKDSPPSQNDAPPSMPTFVSSGGNHRAISGEYIIGNVDINKVEGAIIKNSFSDVIAHSETGKTESIYLLASLVNHSCHGTAVRVSVGSVMTMRASRNLKEGEEITCSFVGGADGATYLTREPGLKKWSINCQCELCLADRKDGFDRCRQREGCKHALNELRMKLRPGDLLQMSVAQQLVNKIRSTYASKRAMHVPMDTLGLAQRVLGFTYQVFDPKQAVQAYNDALRSHGINVKSDIPKRIPQNYSQLRRDSLIIGTKNFPSQRDYIFRCMKVMATLAGLEDGRGNQMLASHWAVACLWTHEAFYGHGKSYLWHTLEIENRPSHALVKLLKNFD</sequence>
<protein>
    <submittedName>
        <fullName evidence="4">SET domain containing protein</fullName>
    </submittedName>
</protein>
<dbReference type="AlphaFoldDB" id="A0A5N5QCL0"/>
<feature type="repeat" description="TPR" evidence="1">
    <location>
        <begin position="266"/>
        <end position="299"/>
    </location>
</feature>
<dbReference type="InterPro" id="IPR053209">
    <property type="entry name" value="Gramillin-biosynth_MTr"/>
</dbReference>
<feature type="region of interest" description="Disordered" evidence="2">
    <location>
        <begin position="508"/>
        <end position="530"/>
    </location>
</feature>
<dbReference type="InterPro" id="IPR001214">
    <property type="entry name" value="SET_dom"/>
</dbReference>
<dbReference type="OrthoDB" id="5945798at2759"/>
<dbReference type="EMBL" id="SSOP01000283">
    <property type="protein sequence ID" value="KAB5589349.1"/>
    <property type="molecule type" value="Genomic_DNA"/>
</dbReference>
<dbReference type="InterPro" id="IPR011990">
    <property type="entry name" value="TPR-like_helical_dom_sf"/>
</dbReference>
<dbReference type="InterPro" id="IPR046341">
    <property type="entry name" value="SET_dom_sf"/>
</dbReference>
<dbReference type="PANTHER" id="PTHR47643">
    <property type="entry name" value="TPR DOMAIN PROTEIN (AFU_ORTHOLOGUE AFUA_5G12710)"/>
    <property type="match status" value="1"/>
</dbReference>
<evidence type="ECO:0000313" key="4">
    <source>
        <dbReference type="EMBL" id="KAB5589349.1"/>
    </source>
</evidence>
<feature type="compositionally biased region" description="Polar residues" evidence="2">
    <location>
        <begin position="514"/>
        <end position="530"/>
    </location>
</feature>
<gene>
    <name evidence="4" type="ORF">CTheo_7213</name>
</gene>
<name>A0A5N5QCL0_9AGAM</name>
<keyword evidence="1" id="KW-0802">TPR repeat</keyword>